<dbReference type="Proteomes" id="UP000694388">
    <property type="component" value="Unplaced"/>
</dbReference>
<reference evidence="1" key="1">
    <citation type="submission" date="2025-05" db="UniProtKB">
        <authorList>
            <consortium name="Ensembl"/>
        </authorList>
    </citation>
    <scope>IDENTIFICATION</scope>
</reference>
<dbReference type="Ensembl" id="ENSEBUT00000022708.1">
    <property type="protein sequence ID" value="ENSEBUP00000022132.1"/>
    <property type="gene ID" value="ENSEBUG00000013649.1"/>
</dbReference>
<dbReference type="GO" id="GO:0005740">
    <property type="term" value="C:mitochondrial envelope"/>
    <property type="evidence" value="ECO:0007669"/>
    <property type="project" value="TreeGrafter"/>
</dbReference>
<dbReference type="AlphaFoldDB" id="A0A8C4QXP1"/>
<evidence type="ECO:0000313" key="2">
    <source>
        <dbReference type="Proteomes" id="UP000694388"/>
    </source>
</evidence>
<dbReference type="Ensembl" id="ENSEBUT00000022722.1">
    <property type="protein sequence ID" value="ENSEBUP00000022146.1"/>
    <property type="gene ID" value="ENSEBUG00000013649.1"/>
</dbReference>
<sequence length="215" mass="23720">MADADGCSTNLFVKEQGAVGGLTEADPEQANVGTTCVEGLKERVVLAKDFKNAGNVYYRAGKYRDAAGRYHRALLQLRGLLDSCENEQTAISLSLLGHKTAKPSKKELQAVQSVEIDCYNNLAACMLHMEPVKYERIKEYCIRVLERQPCNGKALYRAGVACFHLDDCYAASTFLSGAQEIQPGDPNIDKYIQMTKAKLGTHLEEEKAMYKAMLG</sequence>
<dbReference type="SMART" id="SM00028">
    <property type="entry name" value="TPR"/>
    <property type="match status" value="2"/>
</dbReference>
<name>A0A8C4QXP1_EPTBU</name>
<dbReference type="OMA" id="KIYANMS"/>
<accession>A0A8C4QXP1</accession>
<keyword evidence="2" id="KW-1185">Reference proteome</keyword>
<dbReference type="PANTHER" id="PTHR46512">
    <property type="entry name" value="PEPTIDYLPROLYL ISOMERASE"/>
    <property type="match status" value="1"/>
</dbReference>
<dbReference type="PANTHER" id="PTHR46512:SF5">
    <property type="entry name" value="TETRATRICOPEPTIDE REPEAT DOMAIN 9"/>
    <property type="match status" value="1"/>
</dbReference>
<dbReference type="InterPro" id="IPR050754">
    <property type="entry name" value="FKBP4/5/8-like"/>
</dbReference>
<dbReference type="InterPro" id="IPR011990">
    <property type="entry name" value="TPR-like_helical_dom_sf"/>
</dbReference>
<dbReference type="GO" id="GO:0012505">
    <property type="term" value="C:endomembrane system"/>
    <property type="evidence" value="ECO:0007669"/>
    <property type="project" value="TreeGrafter"/>
</dbReference>
<dbReference type="GeneTree" id="ENSGT00940000161472"/>
<evidence type="ECO:0000313" key="1">
    <source>
        <dbReference type="Ensembl" id="ENSEBUP00000022142.1"/>
    </source>
</evidence>
<dbReference type="SUPFAM" id="SSF48452">
    <property type="entry name" value="TPR-like"/>
    <property type="match status" value="1"/>
</dbReference>
<dbReference type="GO" id="GO:0005829">
    <property type="term" value="C:cytosol"/>
    <property type="evidence" value="ECO:0007669"/>
    <property type="project" value="TreeGrafter"/>
</dbReference>
<protein>
    <submittedName>
        <fullName evidence="1">Tetratricopeptide repeat domain 9</fullName>
    </submittedName>
</protein>
<dbReference type="GO" id="GO:0016020">
    <property type="term" value="C:membrane"/>
    <property type="evidence" value="ECO:0007669"/>
    <property type="project" value="TreeGrafter"/>
</dbReference>
<organism evidence="1 2">
    <name type="scientific">Eptatretus burgeri</name>
    <name type="common">Inshore hagfish</name>
    <dbReference type="NCBI Taxonomy" id="7764"/>
    <lineage>
        <taxon>Eukaryota</taxon>
        <taxon>Metazoa</taxon>
        <taxon>Chordata</taxon>
        <taxon>Craniata</taxon>
        <taxon>Vertebrata</taxon>
        <taxon>Cyclostomata</taxon>
        <taxon>Myxini</taxon>
        <taxon>Myxiniformes</taxon>
        <taxon>Myxinidae</taxon>
        <taxon>Eptatretinae</taxon>
        <taxon>Eptatretus</taxon>
    </lineage>
</organism>
<dbReference type="GO" id="GO:0043066">
    <property type="term" value="P:negative regulation of apoptotic process"/>
    <property type="evidence" value="ECO:0007669"/>
    <property type="project" value="TreeGrafter"/>
</dbReference>
<proteinExistence type="predicted"/>
<dbReference type="Ensembl" id="ENSEBUT00000022718.1">
    <property type="protein sequence ID" value="ENSEBUP00000022142.1"/>
    <property type="gene ID" value="ENSEBUG00000013649.1"/>
</dbReference>
<dbReference type="InterPro" id="IPR019734">
    <property type="entry name" value="TPR_rpt"/>
</dbReference>
<dbReference type="Gene3D" id="1.25.40.10">
    <property type="entry name" value="Tetratricopeptide repeat domain"/>
    <property type="match status" value="1"/>
</dbReference>
<dbReference type="GO" id="GO:0044183">
    <property type="term" value="F:protein folding chaperone"/>
    <property type="evidence" value="ECO:0007669"/>
    <property type="project" value="TreeGrafter"/>
</dbReference>